<proteinExistence type="predicted"/>
<keyword evidence="1" id="KW-1133">Transmembrane helix</keyword>
<dbReference type="EMBL" id="PZFK01000030">
    <property type="protein sequence ID" value="PTI28358.1"/>
    <property type="molecule type" value="Genomic_DNA"/>
</dbReference>
<dbReference type="EMBL" id="CP069486">
    <property type="protein sequence ID" value="QRO85458.1"/>
    <property type="molecule type" value="Genomic_DNA"/>
</dbReference>
<dbReference type="Proteomes" id="UP000241209">
    <property type="component" value="Unassembled WGS sequence"/>
</dbReference>
<sequence length="62" mass="7167">MKKVIMFILSLFSLLYVLNLFYNALFNDKPLNPVTTTILIGVVIGVVYILISDYLKKKQEKE</sequence>
<accession>A0A2T4PR13</accession>
<feature type="transmembrane region" description="Helical" evidence="1">
    <location>
        <begin position="31"/>
        <end position="51"/>
    </location>
</feature>
<evidence type="ECO:0000313" key="2">
    <source>
        <dbReference type="EMBL" id="PTI28358.1"/>
    </source>
</evidence>
<reference evidence="2 4" key="1">
    <citation type="journal article" date="2016" name="Front. Microbiol.">
        <title>Comprehensive Phylogenetic Analysis of Bovine Non-aureus Staphylococci Species Based on Whole-Genome Sequencing.</title>
        <authorList>
            <person name="Naushad S."/>
            <person name="Barkema H.W."/>
            <person name="Luby C."/>
            <person name="Condas L.A."/>
            <person name="Nobrega D.B."/>
            <person name="Carson D.A."/>
            <person name="De Buck J."/>
        </authorList>
    </citation>
    <scope>NUCLEOTIDE SEQUENCE [LARGE SCALE GENOMIC DNA]</scope>
    <source>
        <strain evidence="2 4">SNUC 2204</strain>
    </source>
</reference>
<keyword evidence="1" id="KW-0472">Membrane</keyword>
<protein>
    <submittedName>
        <fullName evidence="2">Uncharacterized protein</fullName>
    </submittedName>
</protein>
<feature type="transmembrane region" description="Helical" evidence="1">
    <location>
        <begin position="7"/>
        <end position="25"/>
    </location>
</feature>
<keyword evidence="5" id="KW-1185">Reference proteome</keyword>
<keyword evidence="1" id="KW-0812">Transmembrane</keyword>
<dbReference type="AlphaFoldDB" id="A0A2T4PR13"/>
<gene>
    <name evidence="2" type="ORF">BU072_11830</name>
    <name evidence="3" type="ORF">I6J37_01775</name>
</gene>
<dbReference type="Proteomes" id="UP000627155">
    <property type="component" value="Chromosome"/>
</dbReference>
<name>A0A2T4PR13_9STAP</name>
<evidence type="ECO:0000313" key="4">
    <source>
        <dbReference type="Proteomes" id="UP000241209"/>
    </source>
</evidence>
<evidence type="ECO:0000313" key="3">
    <source>
        <dbReference type="EMBL" id="QRO85458.1"/>
    </source>
</evidence>
<evidence type="ECO:0000256" key="1">
    <source>
        <dbReference type="SAM" id="Phobius"/>
    </source>
</evidence>
<reference evidence="3 5" key="3">
    <citation type="submission" date="2021-02" db="EMBL/GenBank/DDBJ databases">
        <title>FDA dAtabase for Regulatory Grade micrObial Sequences (FDA-ARGOS): Supporting development and validation of Infectious Disease Dx tests.</title>
        <authorList>
            <person name="Sproer C."/>
            <person name="Gronow S."/>
            <person name="Severitt S."/>
            <person name="Schroder I."/>
            <person name="Tallon L."/>
            <person name="Sadzewicz L."/>
            <person name="Zhao X."/>
            <person name="Boylan J."/>
            <person name="Ott S."/>
            <person name="Bowen H."/>
            <person name="Vavikolanu K."/>
            <person name="Mehta A."/>
            <person name="Aluvathingal J."/>
            <person name="Nadendla S."/>
            <person name="Lowell S."/>
            <person name="Myers T."/>
            <person name="Yan Y."/>
            <person name="Sichtig H."/>
        </authorList>
    </citation>
    <scope>NUCLEOTIDE SEQUENCE [LARGE SCALE GENOMIC DNA]</scope>
    <source>
        <strain evidence="3 5">FDAARGOS_1207</strain>
    </source>
</reference>
<dbReference type="RefSeq" id="WP_103322548.1">
    <property type="nucleotide sequence ID" value="NZ_CANQVP010000120.1"/>
</dbReference>
<evidence type="ECO:0000313" key="5">
    <source>
        <dbReference type="Proteomes" id="UP000627155"/>
    </source>
</evidence>
<reference evidence="2" key="2">
    <citation type="submission" date="2018-03" db="EMBL/GenBank/DDBJ databases">
        <authorList>
            <person name="Keele B.F."/>
        </authorList>
    </citation>
    <scope>NUCLEOTIDE SEQUENCE</scope>
    <source>
        <strain evidence="2">SNUC 2204</strain>
    </source>
</reference>
<organism evidence="2 4">
    <name type="scientific">Mammaliicoccus vitulinus</name>
    <dbReference type="NCBI Taxonomy" id="71237"/>
    <lineage>
        <taxon>Bacteria</taxon>
        <taxon>Bacillati</taxon>
        <taxon>Bacillota</taxon>
        <taxon>Bacilli</taxon>
        <taxon>Bacillales</taxon>
        <taxon>Staphylococcaceae</taxon>
        <taxon>Mammaliicoccus</taxon>
    </lineage>
</organism>